<comment type="caution">
    <text evidence="1">The sequence shown here is derived from an EMBL/GenBank/DDBJ whole genome shotgun (WGS) entry which is preliminary data.</text>
</comment>
<dbReference type="EMBL" id="QZAO01001045">
    <property type="protein sequence ID" value="THW54442.1"/>
    <property type="molecule type" value="Genomic_DNA"/>
</dbReference>
<name>A0A4S8YIZ9_AURPU</name>
<dbReference type="AlphaFoldDB" id="A0A4S8YIZ9"/>
<organism evidence="1 2">
    <name type="scientific">Aureobasidium pullulans</name>
    <name type="common">Black yeast</name>
    <name type="synonym">Pullularia pullulans</name>
    <dbReference type="NCBI Taxonomy" id="5580"/>
    <lineage>
        <taxon>Eukaryota</taxon>
        <taxon>Fungi</taxon>
        <taxon>Dikarya</taxon>
        <taxon>Ascomycota</taxon>
        <taxon>Pezizomycotina</taxon>
        <taxon>Dothideomycetes</taxon>
        <taxon>Dothideomycetidae</taxon>
        <taxon>Dothideales</taxon>
        <taxon>Saccotheciaceae</taxon>
        <taxon>Aureobasidium</taxon>
    </lineage>
</organism>
<evidence type="ECO:0000313" key="2">
    <source>
        <dbReference type="Proteomes" id="UP000308802"/>
    </source>
</evidence>
<dbReference type="Proteomes" id="UP000308802">
    <property type="component" value="Unassembled WGS sequence"/>
</dbReference>
<evidence type="ECO:0000313" key="1">
    <source>
        <dbReference type="EMBL" id="THW54442.1"/>
    </source>
</evidence>
<protein>
    <submittedName>
        <fullName evidence="1">Uncharacterized protein</fullName>
    </submittedName>
</protein>
<reference evidence="1 2" key="1">
    <citation type="submission" date="2018-10" db="EMBL/GenBank/DDBJ databases">
        <title>Fifty Aureobasidium pullulans genomes reveal a recombining polyextremotolerant generalist.</title>
        <authorList>
            <person name="Gostincar C."/>
            <person name="Turk M."/>
            <person name="Zajc J."/>
            <person name="Gunde-Cimerman N."/>
        </authorList>
    </citation>
    <scope>NUCLEOTIDE SEQUENCE [LARGE SCALE GENOMIC DNA]</scope>
    <source>
        <strain evidence="1 2">EXF-10659</strain>
    </source>
</reference>
<gene>
    <name evidence="1" type="ORF">D6D19_10718</name>
</gene>
<accession>A0A4S8YIZ9</accession>
<sequence length="63" mass="7191">MAQSTLEHPSINAPVTRTRKHVTMLCLITKKVDETSSSSLVSRPAAHYRVFLFPVEDIPRRRD</sequence>
<proteinExistence type="predicted"/>